<dbReference type="Pfam" id="PF01130">
    <property type="entry name" value="CD36"/>
    <property type="match status" value="1"/>
</dbReference>
<proteinExistence type="inferred from homology"/>
<dbReference type="STRING" id="299467.A0A443S5E9"/>
<keyword evidence="4" id="KW-1133">Transmembrane helix</keyword>
<keyword evidence="5" id="KW-0472">Membrane</keyword>
<dbReference type="AlphaFoldDB" id="A0A443S5E9"/>
<dbReference type="VEuPathDB" id="VectorBase:LDEU009336"/>
<comment type="similarity">
    <text evidence="2">Belongs to the CD36 family.</text>
</comment>
<organism evidence="7 8">
    <name type="scientific">Leptotrombidium deliense</name>
    <dbReference type="NCBI Taxonomy" id="299467"/>
    <lineage>
        <taxon>Eukaryota</taxon>
        <taxon>Metazoa</taxon>
        <taxon>Ecdysozoa</taxon>
        <taxon>Arthropoda</taxon>
        <taxon>Chelicerata</taxon>
        <taxon>Arachnida</taxon>
        <taxon>Acari</taxon>
        <taxon>Acariformes</taxon>
        <taxon>Trombidiformes</taxon>
        <taxon>Prostigmata</taxon>
        <taxon>Anystina</taxon>
        <taxon>Parasitengona</taxon>
        <taxon>Trombiculoidea</taxon>
        <taxon>Trombiculidae</taxon>
        <taxon>Leptotrombidium</taxon>
    </lineage>
</organism>
<dbReference type="GO" id="GO:0016020">
    <property type="term" value="C:membrane"/>
    <property type="evidence" value="ECO:0007669"/>
    <property type="project" value="UniProtKB-SubCell"/>
</dbReference>
<evidence type="ECO:0000256" key="5">
    <source>
        <dbReference type="ARBA" id="ARBA00023136"/>
    </source>
</evidence>
<protein>
    <submittedName>
        <fullName evidence="7">Lysosome membrane protein 2-like protein</fullName>
    </submittedName>
</protein>
<dbReference type="InterPro" id="IPR002159">
    <property type="entry name" value="CD36_fam"/>
</dbReference>
<evidence type="ECO:0000256" key="3">
    <source>
        <dbReference type="ARBA" id="ARBA00022692"/>
    </source>
</evidence>
<feature type="non-terminal residue" evidence="7">
    <location>
        <position position="1"/>
    </location>
</feature>
<keyword evidence="8" id="KW-1185">Reference proteome</keyword>
<comment type="subcellular location">
    <subcellularLocation>
        <location evidence="1">Membrane</location>
    </subcellularLocation>
</comment>
<comment type="caution">
    <text evidence="7">The sequence shown here is derived from an EMBL/GenBank/DDBJ whole genome shotgun (WGS) entry which is preliminary data.</text>
</comment>
<dbReference type="GO" id="GO:0005044">
    <property type="term" value="F:scavenger receptor activity"/>
    <property type="evidence" value="ECO:0007669"/>
    <property type="project" value="TreeGrafter"/>
</dbReference>
<gene>
    <name evidence="7" type="ORF">B4U80_02405</name>
</gene>
<dbReference type="Proteomes" id="UP000288716">
    <property type="component" value="Unassembled WGS sequence"/>
</dbReference>
<dbReference type="EMBL" id="NCKV01008113">
    <property type="protein sequence ID" value="RWS22704.1"/>
    <property type="molecule type" value="Genomic_DNA"/>
</dbReference>
<sequence length="379" mass="43217">AFNRWQNPPVPYYMKFYIFEVTNGREFQNGGKAKLTERGPYVFRVVKKKKIVKISNDGANIEYQEFKSYHFVPELSKGKLDDKITFINIPAISAAKEVQKKSFLSQIALSGIFRQLNEKVVERKTVQQILFSGYEVVFIKRVKRLGSIFGMPVDSPLPDDTFGLFYRVKEDVSYKKCTNADNYRKIVQLTRKIVWTISCTKLIAENSMLTINLNFWNGKYCNMLNGTDGTQFHPSISSSETLYTFAIDICRSIYFESVGTVDVKGINLLRFRPAARSNNGPHKEPSNKCFCVKPKSEEAHCQVDGILEISTCKNGAPIAITAPHFYKVDPRIAKLVNGLSPNQKFHETFIDIEPNTGLAMNAAKRIQVNVETQNYRNIR</sequence>
<accession>A0A443S5E9</accession>
<dbReference type="PANTHER" id="PTHR11923">
    <property type="entry name" value="SCAVENGER RECEPTOR CLASS B TYPE-1 SR-B1"/>
    <property type="match status" value="1"/>
</dbReference>
<dbReference type="GO" id="GO:0005737">
    <property type="term" value="C:cytoplasm"/>
    <property type="evidence" value="ECO:0007669"/>
    <property type="project" value="TreeGrafter"/>
</dbReference>
<evidence type="ECO:0000256" key="2">
    <source>
        <dbReference type="ARBA" id="ARBA00010532"/>
    </source>
</evidence>
<dbReference type="PRINTS" id="PR01609">
    <property type="entry name" value="CD36FAMILY"/>
</dbReference>
<keyword evidence="3" id="KW-0812">Transmembrane</keyword>
<evidence type="ECO:0000256" key="1">
    <source>
        <dbReference type="ARBA" id="ARBA00004370"/>
    </source>
</evidence>
<evidence type="ECO:0000313" key="7">
    <source>
        <dbReference type="EMBL" id="RWS22704.1"/>
    </source>
</evidence>
<evidence type="ECO:0000256" key="4">
    <source>
        <dbReference type="ARBA" id="ARBA00022989"/>
    </source>
</evidence>
<evidence type="ECO:0000313" key="8">
    <source>
        <dbReference type="Proteomes" id="UP000288716"/>
    </source>
</evidence>
<name>A0A443S5E9_9ACAR</name>
<keyword evidence="6" id="KW-0325">Glycoprotein</keyword>
<reference evidence="7 8" key="1">
    <citation type="journal article" date="2018" name="Gigascience">
        <title>Genomes of trombidid mites reveal novel predicted allergens and laterally-transferred genes associated with secondary metabolism.</title>
        <authorList>
            <person name="Dong X."/>
            <person name="Chaisiri K."/>
            <person name="Xia D."/>
            <person name="Armstrong S.D."/>
            <person name="Fang Y."/>
            <person name="Donnelly M.J."/>
            <person name="Kadowaki T."/>
            <person name="McGarry J.W."/>
            <person name="Darby A.C."/>
            <person name="Makepeace B.L."/>
        </authorList>
    </citation>
    <scope>NUCLEOTIDE SEQUENCE [LARGE SCALE GENOMIC DNA]</scope>
    <source>
        <strain evidence="7">UoL-UT</strain>
    </source>
</reference>
<dbReference type="OrthoDB" id="18585at2759"/>
<dbReference type="PANTHER" id="PTHR11923:SF51">
    <property type="entry name" value="LYSOSOME MEMBRANE PROTEIN 2"/>
    <property type="match status" value="1"/>
</dbReference>
<evidence type="ECO:0000256" key="6">
    <source>
        <dbReference type="ARBA" id="ARBA00023180"/>
    </source>
</evidence>